<dbReference type="InParanoid" id="A0A5C3P3J8"/>
<evidence type="ECO:0000259" key="1">
    <source>
        <dbReference type="Pfam" id="PF24968"/>
    </source>
</evidence>
<gene>
    <name evidence="2" type="ORF">K466DRAFT_602526</name>
</gene>
<dbReference type="Proteomes" id="UP000308197">
    <property type="component" value="Unassembled WGS sequence"/>
</dbReference>
<dbReference type="EMBL" id="ML211361">
    <property type="protein sequence ID" value="TFK83842.1"/>
    <property type="molecule type" value="Genomic_DNA"/>
</dbReference>
<protein>
    <recommendedName>
        <fullName evidence="1">DUF7770 domain-containing protein</fullName>
    </recommendedName>
</protein>
<organism evidence="2 3">
    <name type="scientific">Polyporus arcularius HHB13444</name>
    <dbReference type="NCBI Taxonomy" id="1314778"/>
    <lineage>
        <taxon>Eukaryota</taxon>
        <taxon>Fungi</taxon>
        <taxon>Dikarya</taxon>
        <taxon>Basidiomycota</taxon>
        <taxon>Agaricomycotina</taxon>
        <taxon>Agaricomycetes</taxon>
        <taxon>Polyporales</taxon>
        <taxon>Polyporaceae</taxon>
        <taxon>Polyporus</taxon>
    </lineage>
</organism>
<keyword evidence="3" id="KW-1185">Reference proteome</keyword>
<dbReference type="InterPro" id="IPR056672">
    <property type="entry name" value="DUF7770"/>
</dbReference>
<dbReference type="AlphaFoldDB" id="A0A5C3P3J8"/>
<proteinExistence type="predicted"/>
<dbReference type="Pfam" id="PF24968">
    <property type="entry name" value="DUF7770"/>
    <property type="match status" value="1"/>
</dbReference>
<reference evidence="2 3" key="1">
    <citation type="journal article" date="2019" name="Nat. Ecol. Evol.">
        <title>Megaphylogeny resolves global patterns of mushroom evolution.</title>
        <authorList>
            <person name="Varga T."/>
            <person name="Krizsan K."/>
            <person name="Foldi C."/>
            <person name="Dima B."/>
            <person name="Sanchez-Garcia M."/>
            <person name="Sanchez-Ramirez S."/>
            <person name="Szollosi G.J."/>
            <person name="Szarkandi J.G."/>
            <person name="Papp V."/>
            <person name="Albert L."/>
            <person name="Andreopoulos W."/>
            <person name="Angelini C."/>
            <person name="Antonin V."/>
            <person name="Barry K.W."/>
            <person name="Bougher N.L."/>
            <person name="Buchanan P."/>
            <person name="Buyck B."/>
            <person name="Bense V."/>
            <person name="Catcheside P."/>
            <person name="Chovatia M."/>
            <person name="Cooper J."/>
            <person name="Damon W."/>
            <person name="Desjardin D."/>
            <person name="Finy P."/>
            <person name="Geml J."/>
            <person name="Haridas S."/>
            <person name="Hughes K."/>
            <person name="Justo A."/>
            <person name="Karasinski D."/>
            <person name="Kautmanova I."/>
            <person name="Kiss B."/>
            <person name="Kocsube S."/>
            <person name="Kotiranta H."/>
            <person name="LaButti K.M."/>
            <person name="Lechner B.E."/>
            <person name="Liimatainen K."/>
            <person name="Lipzen A."/>
            <person name="Lukacs Z."/>
            <person name="Mihaltcheva S."/>
            <person name="Morgado L.N."/>
            <person name="Niskanen T."/>
            <person name="Noordeloos M.E."/>
            <person name="Ohm R.A."/>
            <person name="Ortiz-Santana B."/>
            <person name="Ovrebo C."/>
            <person name="Racz N."/>
            <person name="Riley R."/>
            <person name="Savchenko A."/>
            <person name="Shiryaev A."/>
            <person name="Soop K."/>
            <person name="Spirin V."/>
            <person name="Szebenyi C."/>
            <person name="Tomsovsky M."/>
            <person name="Tulloss R.E."/>
            <person name="Uehling J."/>
            <person name="Grigoriev I.V."/>
            <person name="Vagvolgyi C."/>
            <person name="Papp T."/>
            <person name="Martin F.M."/>
            <person name="Miettinen O."/>
            <person name="Hibbett D.S."/>
            <person name="Nagy L.G."/>
        </authorList>
    </citation>
    <scope>NUCLEOTIDE SEQUENCE [LARGE SCALE GENOMIC DNA]</scope>
    <source>
        <strain evidence="2 3">HHB13444</strain>
    </source>
</reference>
<dbReference type="STRING" id="1314778.A0A5C3P3J8"/>
<sequence>MKDSIYKRQFDDACDGSLVVTSVAVTGTGTVSTTVDDANKGVYHWYLTLNLDTNITPPARTVTLDSQPTNYPEATLIIKSQPPCADPSKVEVTIPTIGAPQASELIDYLISEGMARYVYADGGFGCRWWCRVALQKLEAKGWVEKGAEDQYVALQQACAERDPDRFPTFLKTGKFMDKDLTEFRQD</sequence>
<evidence type="ECO:0000313" key="3">
    <source>
        <dbReference type="Proteomes" id="UP000308197"/>
    </source>
</evidence>
<evidence type="ECO:0000313" key="2">
    <source>
        <dbReference type="EMBL" id="TFK83842.1"/>
    </source>
</evidence>
<accession>A0A5C3P3J8</accession>
<feature type="domain" description="DUF7770" evidence="1">
    <location>
        <begin position="31"/>
        <end position="176"/>
    </location>
</feature>
<name>A0A5C3P3J8_9APHY</name>